<evidence type="ECO:0008006" key="3">
    <source>
        <dbReference type="Google" id="ProtNLM"/>
    </source>
</evidence>
<accession>A0A0J6WJR9</accession>
<dbReference type="PATRIC" id="fig|1807.14.peg.98"/>
<dbReference type="AlphaFoldDB" id="A0A0J6WJR9"/>
<gene>
    <name evidence="1" type="ORF">MOBUDSM44075_00094</name>
</gene>
<proteinExistence type="predicted"/>
<protein>
    <recommendedName>
        <fullName evidence="3">ABM domain-containing protein</fullName>
    </recommendedName>
</protein>
<evidence type="ECO:0000313" key="2">
    <source>
        <dbReference type="Proteomes" id="UP000036313"/>
    </source>
</evidence>
<organism evidence="1 2">
    <name type="scientific">Mycolicibacterium obuense</name>
    <dbReference type="NCBI Taxonomy" id="1807"/>
    <lineage>
        <taxon>Bacteria</taxon>
        <taxon>Bacillati</taxon>
        <taxon>Actinomycetota</taxon>
        <taxon>Actinomycetes</taxon>
        <taxon>Mycobacteriales</taxon>
        <taxon>Mycobacteriaceae</taxon>
        <taxon>Mycolicibacterium</taxon>
    </lineage>
</organism>
<reference evidence="1 2" key="1">
    <citation type="journal article" date="2015" name="Genome Biol. Evol.">
        <title>Characterization of Three Mycobacterium spp. with Potential Use in Bioremediation by Genome Sequencing and Comparative Genomics.</title>
        <authorList>
            <person name="Das S."/>
            <person name="Pettersson B.M."/>
            <person name="Behra P.R."/>
            <person name="Ramesh M."/>
            <person name="Dasgupta S."/>
            <person name="Bhattacharya A."/>
            <person name="Kirsebom L.A."/>
        </authorList>
    </citation>
    <scope>NUCLEOTIDE SEQUENCE [LARGE SCALE GENOMIC DNA]</scope>
    <source>
        <strain evidence="1 2">DSM 44075</strain>
    </source>
</reference>
<dbReference type="RefSeq" id="WP_048421682.1">
    <property type="nucleotide sequence ID" value="NZ_JYNU01000001.1"/>
</dbReference>
<dbReference type="EMBL" id="JYNU01000001">
    <property type="protein sequence ID" value="KMO81972.1"/>
    <property type="molecule type" value="Genomic_DNA"/>
</dbReference>
<dbReference type="Proteomes" id="UP000036313">
    <property type="component" value="Unassembled WGS sequence"/>
</dbReference>
<comment type="caution">
    <text evidence="1">The sequence shown here is derived from an EMBL/GenBank/DDBJ whole genome shotgun (WGS) entry which is preliminary data.</text>
</comment>
<evidence type="ECO:0000313" key="1">
    <source>
        <dbReference type="EMBL" id="KMO81972.1"/>
    </source>
</evidence>
<sequence>MSYCAEIVTYSIATEEAEYLRLRASAIEEVKAAHPDLLAVPFCGRRSDGSWADVWIYRTAEAADAANNDAPNLPHFMTMFAVLRDVSIEALDFPEGAVSPLDDGV</sequence>
<name>A0A0J6WJR9_9MYCO</name>